<dbReference type="SMART" id="SM01253">
    <property type="entry name" value="Kin17_mid"/>
    <property type="match status" value="1"/>
</dbReference>
<dbReference type="HOGENOM" id="CLU_030065_2_1_1"/>
<dbReference type="KEGG" id="cten:18247177"/>
<dbReference type="STRING" id="590646.G3B3X5"/>
<accession>G3B3X5</accession>
<dbReference type="GO" id="GO:0006974">
    <property type="term" value="P:DNA damage response"/>
    <property type="evidence" value="ECO:0007669"/>
    <property type="project" value="TreeGrafter"/>
</dbReference>
<dbReference type="Proteomes" id="UP000000707">
    <property type="component" value="Unassembled WGS sequence"/>
</dbReference>
<evidence type="ECO:0000259" key="1">
    <source>
        <dbReference type="PROSITE" id="PS00028"/>
    </source>
</evidence>
<dbReference type="AlphaFoldDB" id="G3B3X5"/>
<organism evidence="3">
    <name type="scientific">Candida tenuis (strain ATCC 10573 / BCRC 21748 / CBS 615 / JCM 9827 / NBRC 10315 / NRRL Y-1498 / VKM Y-70)</name>
    <name type="common">Yeast</name>
    <name type="synonym">Yamadazyma tenuis</name>
    <dbReference type="NCBI Taxonomy" id="590646"/>
    <lineage>
        <taxon>Eukaryota</taxon>
        <taxon>Fungi</taxon>
        <taxon>Dikarya</taxon>
        <taxon>Ascomycota</taxon>
        <taxon>Saccharomycotina</taxon>
        <taxon>Pichiomycetes</taxon>
        <taxon>Debaryomycetaceae</taxon>
        <taxon>Yamadazyma</taxon>
    </lineage>
</organism>
<feature type="domain" description="C2H2-type" evidence="1">
    <location>
        <begin position="29"/>
        <end position="51"/>
    </location>
</feature>
<protein>
    <recommendedName>
        <fullName evidence="1">C2H2-type domain-containing protein</fullName>
    </recommendedName>
</protein>
<dbReference type="Gene3D" id="1.10.10.2030">
    <property type="entry name" value="DNA/RNA-binding protein Kin17, conserved domain"/>
    <property type="match status" value="1"/>
</dbReference>
<dbReference type="InterPro" id="IPR019447">
    <property type="entry name" value="DNA/RNA-bd_Kin17_WH-like_dom"/>
</dbReference>
<reference evidence="2 3" key="1">
    <citation type="journal article" date="2011" name="Proc. Natl. Acad. Sci. U.S.A.">
        <title>Comparative genomics of xylose-fermenting fungi for enhanced biofuel production.</title>
        <authorList>
            <person name="Wohlbach D.J."/>
            <person name="Kuo A."/>
            <person name="Sato T.K."/>
            <person name="Potts K.M."/>
            <person name="Salamov A.A."/>
            <person name="LaButti K.M."/>
            <person name="Sun H."/>
            <person name="Clum A."/>
            <person name="Pangilinan J.L."/>
            <person name="Lindquist E.A."/>
            <person name="Lucas S."/>
            <person name="Lapidus A."/>
            <person name="Jin M."/>
            <person name="Gunawan C."/>
            <person name="Balan V."/>
            <person name="Dale B.E."/>
            <person name="Jeffries T.W."/>
            <person name="Zinkel R."/>
            <person name="Barry K.W."/>
            <person name="Grigoriev I.V."/>
            <person name="Gasch A.P."/>
        </authorList>
    </citation>
    <scope>NUCLEOTIDE SEQUENCE [LARGE SCALE GENOMIC DNA]</scope>
    <source>
        <strain evidence="3">ATCC 10573 / BCRC 21748 / CBS 615 / JCM 9827 / NBRC 10315 / NRRL Y-1498 / VKM Y-70</strain>
    </source>
</reference>
<sequence length="131" mass="14958">MARTSDIGTAKYQSKKLKAAGLSKLKFYCQVCEKQCRDANGFKNHLSSPSHKYKIESLSTTTITNYSRSLEDNFIKLLKTSHGTKPVNANKFYQEYILSDRDHIHLNSTKWNNLTQFLKHLGTTGKVKVDN</sequence>
<dbReference type="InterPro" id="IPR037321">
    <property type="entry name" value="KIN17-like"/>
</dbReference>
<name>G3B3X5_CANTC</name>
<keyword evidence="3" id="KW-1185">Reference proteome</keyword>
<dbReference type="GO" id="GO:0006260">
    <property type="term" value="P:DNA replication"/>
    <property type="evidence" value="ECO:0007669"/>
    <property type="project" value="TreeGrafter"/>
</dbReference>
<dbReference type="InterPro" id="IPR013087">
    <property type="entry name" value="Znf_C2H2_type"/>
</dbReference>
<dbReference type="eggNOG" id="KOG2837">
    <property type="taxonomic scope" value="Eukaryota"/>
</dbReference>
<dbReference type="Pfam" id="PF10357">
    <property type="entry name" value="WH_KIN17"/>
    <property type="match status" value="1"/>
</dbReference>
<dbReference type="OrthoDB" id="10266249at2759"/>
<dbReference type="PROSITE" id="PS00028">
    <property type="entry name" value="ZINC_FINGER_C2H2_1"/>
    <property type="match status" value="1"/>
</dbReference>
<dbReference type="PANTHER" id="PTHR12805">
    <property type="entry name" value="KIN17 KIN, ANTIGENIC DETERMINANT OF RECA PROTEIN HOMOLOG"/>
    <property type="match status" value="1"/>
</dbReference>
<evidence type="ECO:0000313" key="2">
    <source>
        <dbReference type="EMBL" id="EGV63886.1"/>
    </source>
</evidence>
<dbReference type="PANTHER" id="PTHR12805:SF0">
    <property type="entry name" value="DNA_RNA-BINDING PROTEIN KIN17"/>
    <property type="match status" value="1"/>
</dbReference>
<dbReference type="InterPro" id="IPR036236">
    <property type="entry name" value="Znf_C2H2_sf"/>
</dbReference>
<dbReference type="SUPFAM" id="SSF57667">
    <property type="entry name" value="beta-beta-alpha zinc fingers"/>
    <property type="match status" value="1"/>
</dbReference>
<dbReference type="EMBL" id="GL996521">
    <property type="protein sequence ID" value="EGV63886.1"/>
    <property type="molecule type" value="Genomic_DNA"/>
</dbReference>
<proteinExistence type="predicted"/>
<dbReference type="GO" id="GO:0003690">
    <property type="term" value="F:double-stranded DNA binding"/>
    <property type="evidence" value="ECO:0007669"/>
    <property type="project" value="TreeGrafter"/>
</dbReference>
<gene>
    <name evidence="2" type="ORF">CANTEDRAFT_113911</name>
</gene>
<dbReference type="InterPro" id="IPR038254">
    <property type="entry name" value="KIN17_WH-like_sf"/>
</dbReference>
<dbReference type="GeneID" id="18247177"/>
<dbReference type="InterPro" id="IPR056767">
    <property type="entry name" value="C2H2-Znf_KIN17"/>
</dbReference>
<feature type="non-terminal residue" evidence="2">
    <location>
        <position position="131"/>
    </location>
</feature>
<dbReference type="Pfam" id="PF25095">
    <property type="entry name" value="C2H2-zf_KIN17"/>
    <property type="match status" value="1"/>
</dbReference>
<evidence type="ECO:0000313" key="3">
    <source>
        <dbReference type="Proteomes" id="UP000000707"/>
    </source>
</evidence>
<dbReference type="GO" id="GO:0005634">
    <property type="term" value="C:nucleus"/>
    <property type="evidence" value="ECO:0007669"/>
    <property type="project" value="TreeGrafter"/>
</dbReference>